<reference evidence="6 7" key="1">
    <citation type="submission" date="2024-09" db="EMBL/GenBank/DDBJ databases">
        <title>Rethinking Asexuality: The Enigmatic Case of Functional Sexual Genes in Lepraria (Stereocaulaceae).</title>
        <authorList>
            <person name="Doellman M."/>
            <person name="Sun Y."/>
            <person name="Barcenas-Pena A."/>
            <person name="Lumbsch H.T."/>
            <person name="Grewe F."/>
        </authorList>
    </citation>
    <scope>NUCLEOTIDE SEQUENCE [LARGE SCALE GENOMIC DNA]</scope>
    <source>
        <strain evidence="6 7">Mercado 3170</strain>
    </source>
</reference>
<dbReference type="InterPro" id="IPR012967">
    <property type="entry name" value="COMT_dimerisation"/>
</dbReference>
<dbReference type="SUPFAM" id="SSF53335">
    <property type="entry name" value="S-adenosyl-L-methionine-dependent methyltransferases"/>
    <property type="match status" value="1"/>
</dbReference>
<dbReference type="SUPFAM" id="SSF46785">
    <property type="entry name" value="Winged helix' DNA-binding domain"/>
    <property type="match status" value="1"/>
</dbReference>
<evidence type="ECO:0000313" key="6">
    <source>
        <dbReference type="EMBL" id="KAL2046401.1"/>
    </source>
</evidence>
<name>A0ABR4ANK1_9LECA</name>
<feature type="domain" description="O-methyltransferase C-terminal" evidence="4">
    <location>
        <begin position="237"/>
        <end position="377"/>
    </location>
</feature>
<dbReference type="Pfam" id="PF08100">
    <property type="entry name" value="Dimerisation"/>
    <property type="match status" value="1"/>
</dbReference>
<dbReference type="InterPro" id="IPR001077">
    <property type="entry name" value="COMT_C"/>
</dbReference>
<dbReference type="PIRSF" id="PIRSF005739">
    <property type="entry name" value="O-mtase"/>
    <property type="match status" value="1"/>
</dbReference>
<dbReference type="InterPro" id="IPR036390">
    <property type="entry name" value="WH_DNA-bd_sf"/>
</dbReference>
<keyword evidence="1" id="KW-0489">Methyltransferase</keyword>
<evidence type="ECO:0000259" key="5">
    <source>
        <dbReference type="Pfam" id="PF08100"/>
    </source>
</evidence>
<evidence type="ECO:0000259" key="4">
    <source>
        <dbReference type="Pfam" id="PF00891"/>
    </source>
</evidence>
<dbReference type="InterPro" id="IPR029063">
    <property type="entry name" value="SAM-dependent_MTases_sf"/>
</dbReference>
<dbReference type="EMBL" id="JBEFKJ010000004">
    <property type="protein sequence ID" value="KAL2046401.1"/>
    <property type="molecule type" value="Genomic_DNA"/>
</dbReference>
<keyword evidence="3" id="KW-0949">S-adenosyl-L-methionine</keyword>
<evidence type="ECO:0000313" key="7">
    <source>
        <dbReference type="Proteomes" id="UP001590950"/>
    </source>
</evidence>
<keyword evidence="7" id="KW-1185">Reference proteome</keyword>
<dbReference type="InterPro" id="IPR016461">
    <property type="entry name" value="COMT-like"/>
</dbReference>
<dbReference type="Pfam" id="PF00891">
    <property type="entry name" value="Methyltransf_2"/>
    <property type="match status" value="1"/>
</dbReference>
<dbReference type="PANTHER" id="PTHR43712">
    <property type="entry name" value="PUTATIVE (AFU_ORTHOLOGUE AFUA_4G14580)-RELATED"/>
    <property type="match status" value="1"/>
</dbReference>
<gene>
    <name evidence="6" type="ORF">N7G274_001848</name>
</gene>
<dbReference type="PROSITE" id="PS51683">
    <property type="entry name" value="SAM_OMT_II"/>
    <property type="match status" value="1"/>
</dbReference>
<organism evidence="6 7">
    <name type="scientific">Stereocaulon virgatum</name>
    <dbReference type="NCBI Taxonomy" id="373712"/>
    <lineage>
        <taxon>Eukaryota</taxon>
        <taxon>Fungi</taxon>
        <taxon>Dikarya</taxon>
        <taxon>Ascomycota</taxon>
        <taxon>Pezizomycotina</taxon>
        <taxon>Lecanoromycetes</taxon>
        <taxon>OSLEUM clade</taxon>
        <taxon>Lecanoromycetidae</taxon>
        <taxon>Lecanorales</taxon>
        <taxon>Lecanorineae</taxon>
        <taxon>Stereocaulaceae</taxon>
        <taxon>Stereocaulon</taxon>
    </lineage>
</organism>
<evidence type="ECO:0000256" key="2">
    <source>
        <dbReference type="ARBA" id="ARBA00022679"/>
    </source>
</evidence>
<sequence length="399" mass="45132">MGSIGMASQETEIAALSETLRNCLPQKGSNDTYNREQLKDVAERLSVALETPGETCQRVAYYPLRTTIVRIATRLNILNILVNNDGPVSGKELSQKTGADHLLLIRLMRFLVAMHVVGEAGVDSYVATNITRHLTIPKLEAGIKHTYDLICMSVMQLDPFLARTGYKNPTDPKKCPFQDALQTEDSLFEWFPKHPEYLSDFNLYMTGQRDGRANWLDFFPFEEQLVKGFEGGNDAVMLVDVGGARGHEVENIKTRYPHLPGRFILQDLPETVKQALDVNGMEVMGYDFFTPQPINGARAYYLRNVMHDWPDSKCQEILSQIKLAMKPGYSRILLNELVLPDKGMSLTAAQLDIAMMAELAATERTERQWRELIISVGLKTEKIWTKVFEEESIIELVLE</sequence>
<feature type="domain" description="O-methyltransferase dimerisation" evidence="5">
    <location>
        <begin position="68"/>
        <end position="133"/>
    </location>
</feature>
<proteinExistence type="predicted"/>
<evidence type="ECO:0000256" key="1">
    <source>
        <dbReference type="ARBA" id="ARBA00022603"/>
    </source>
</evidence>
<dbReference type="Proteomes" id="UP001590950">
    <property type="component" value="Unassembled WGS sequence"/>
</dbReference>
<dbReference type="Gene3D" id="3.40.50.150">
    <property type="entry name" value="Vaccinia Virus protein VP39"/>
    <property type="match status" value="1"/>
</dbReference>
<dbReference type="InterPro" id="IPR036388">
    <property type="entry name" value="WH-like_DNA-bd_sf"/>
</dbReference>
<accession>A0ABR4ANK1</accession>
<protein>
    <recommendedName>
        <fullName evidence="8">O-methyltransferase domain-containing protein</fullName>
    </recommendedName>
</protein>
<evidence type="ECO:0008006" key="8">
    <source>
        <dbReference type="Google" id="ProtNLM"/>
    </source>
</evidence>
<dbReference type="Gene3D" id="1.10.10.10">
    <property type="entry name" value="Winged helix-like DNA-binding domain superfamily/Winged helix DNA-binding domain"/>
    <property type="match status" value="1"/>
</dbReference>
<comment type="caution">
    <text evidence="6">The sequence shown here is derived from an EMBL/GenBank/DDBJ whole genome shotgun (WGS) entry which is preliminary data.</text>
</comment>
<keyword evidence="2" id="KW-0808">Transferase</keyword>
<dbReference type="PANTHER" id="PTHR43712:SF1">
    <property type="entry name" value="HYPOTHETICAL O-METHYLTRANSFERASE (EUROFUNG)-RELATED"/>
    <property type="match status" value="1"/>
</dbReference>
<evidence type="ECO:0000256" key="3">
    <source>
        <dbReference type="ARBA" id="ARBA00022691"/>
    </source>
</evidence>